<reference evidence="2 3" key="1">
    <citation type="submission" date="2007-08" db="EMBL/GenBank/DDBJ databases">
        <title>Draft genome sequence of Clostridium leptum (DSM 753).</title>
        <authorList>
            <person name="Sudarsanam P."/>
            <person name="Ley R."/>
            <person name="Guruge J."/>
            <person name="Turnbaugh P.J."/>
            <person name="Mahowald M."/>
            <person name="Liep D."/>
            <person name="Gordon J."/>
        </authorList>
    </citation>
    <scope>NUCLEOTIDE SEQUENCE [LARGE SCALE GENOMIC DNA]</scope>
    <source>
        <strain evidence="2 3">DSM 753</strain>
    </source>
</reference>
<proteinExistence type="predicted"/>
<feature type="region of interest" description="Disordered" evidence="1">
    <location>
        <begin position="36"/>
        <end position="63"/>
    </location>
</feature>
<evidence type="ECO:0000313" key="3">
    <source>
        <dbReference type="Proteomes" id="UP000003490"/>
    </source>
</evidence>
<organism evidence="2 3">
    <name type="scientific">[Clostridium] leptum DSM 753</name>
    <dbReference type="NCBI Taxonomy" id="428125"/>
    <lineage>
        <taxon>Bacteria</taxon>
        <taxon>Bacillati</taxon>
        <taxon>Bacillota</taxon>
        <taxon>Clostridia</taxon>
        <taxon>Eubacteriales</taxon>
        <taxon>Oscillospiraceae</taxon>
        <taxon>Oscillospiraceae incertae sedis</taxon>
    </lineage>
</organism>
<dbReference type="EMBL" id="ABCB02000020">
    <property type="protein sequence ID" value="EDO60410.1"/>
    <property type="molecule type" value="Genomic_DNA"/>
</dbReference>
<dbReference type="AlphaFoldDB" id="A7VXB3"/>
<protein>
    <submittedName>
        <fullName evidence="2">Uncharacterized protein</fullName>
    </submittedName>
</protein>
<accession>A7VXB3</accession>
<name>A7VXB3_9FIRM</name>
<evidence type="ECO:0000256" key="1">
    <source>
        <dbReference type="SAM" id="MobiDB-lite"/>
    </source>
</evidence>
<reference evidence="2 3" key="2">
    <citation type="submission" date="2007-08" db="EMBL/GenBank/DDBJ databases">
        <authorList>
            <person name="Fulton L."/>
            <person name="Clifton S."/>
            <person name="Fulton B."/>
            <person name="Xu J."/>
            <person name="Minx P."/>
            <person name="Pepin K.H."/>
            <person name="Johnson M."/>
            <person name="Thiruvilangam P."/>
            <person name="Bhonagiri V."/>
            <person name="Nash W.E."/>
            <person name="Wang C."/>
            <person name="Mardis E.R."/>
            <person name="Wilson R.K."/>
        </authorList>
    </citation>
    <scope>NUCLEOTIDE SEQUENCE [LARGE SCALE GENOMIC DNA]</scope>
    <source>
        <strain evidence="2 3">DSM 753</strain>
    </source>
</reference>
<comment type="caution">
    <text evidence="2">The sequence shown here is derived from an EMBL/GenBank/DDBJ whole genome shotgun (WGS) entry which is preliminary data.</text>
</comment>
<gene>
    <name evidence="2" type="ORF">CLOLEP_03236</name>
</gene>
<evidence type="ECO:0000313" key="2">
    <source>
        <dbReference type="EMBL" id="EDO60410.1"/>
    </source>
</evidence>
<dbReference type="HOGENOM" id="CLU_2877908_0_0_9"/>
<dbReference type="Proteomes" id="UP000003490">
    <property type="component" value="Unassembled WGS sequence"/>
</dbReference>
<sequence>MSVPSYLIEPLSIIWRNGPVSDPSLLTKSSPKFRHAASSWKSRGSGSSKSSSEAAKKALNSKA</sequence>